<dbReference type="Proteomes" id="UP000659654">
    <property type="component" value="Unassembled WGS sequence"/>
</dbReference>
<dbReference type="Proteomes" id="UP000582659">
    <property type="component" value="Unassembled WGS sequence"/>
</dbReference>
<name>A0A1I7RX69_BURXY</name>
<gene>
    <name evidence="2" type="ORF">BXYJ_LOCUS10991</name>
</gene>
<evidence type="ECO:0000313" key="4">
    <source>
        <dbReference type="Proteomes" id="UP000095284"/>
    </source>
</evidence>
<dbReference type="Gene3D" id="1.10.2010.10">
    <property type="entry name" value="Crustacean CHH/MIH/GIH neurohormone"/>
    <property type="match status" value="1"/>
</dbReference>
<dbReference type="InterPro" id="IPR035957">
    <property type="entry name" value="Crust_neurohorm_sf"/>
</dbReference>
<dbReference type="EMBL" id="CAJFDI010000005">
    <property type="protein sequence ID" value="CAD5230446.1"/>
    <property type="molecule type" value="Genomic_DNA"/>
</dbReference>
<protein>
    <submittedName>
        <fullName evidence="2">(pine wood nematode) hypothetical protein</fullName>
    </submittedName>
</protein>
<evidence type="ECO:0000313" key="2">
    <source>
        <dbReference type="EMBL" id="CAD5230446.1"/>
    </source>
</evidence>
<dbReference type="AlphaFoldDB" id="A0A1I7RX69"/>
<dbReference type="Proteomes" id="UP000095284">
    <property type="component" value="Unplaced"/>
</dbReference>
<organism evidence="4 6">
    <name type="scientific">Bursaphelenchus xylophilus</name>
    <name type="common">Pinewood nematode worm</name>
    <name type="synonym">Aphelenchoides xylophilus</name>
    <dbReference type="NCBI Taxonomy" id="6326"/>
    <lineage>
        <taxon>Eukaryota</taxon>
        <taxon>Metazoa</taxon>
        <taxon>Ecdysozoa</taxon>
        <taxon>Nematoda</taxon>
        <taxon>Chromadorea</taxon>
        <taxon>Rhabditida</taxon>
        <taxon>Tylenchina</taxon>
        <taxon>Tylenchomorpha</taxon>
        <taxon>Aphelenchoidea</taxon>
        <taxon>Aphelenchoididae</taxon>
        <taxon>Bursaphelenchus</taxon>
    </lineage>
</organism>
<dbReference type="EMBL" id="CAJFCV020000005">
    <property type="protein sequence ID" value="CAG9121373.1"/>
    <property type="molecule type" value="Genomic_DNA"/>
</dbReference>
<reference evidence="3" key="2">
    <citation type="submission" date="2020-08" db="EMBL/GenBank/DDBJ databases">
        <authorList>
            <person name="Kikuchi T."/>
        </authorList>
    </citation>
    <scope>NUCLEOTIDE SEQUENCE</scope>
    <source>
        <strain evidence="2">Ka4C1</strain>
    </source>
</reference>
<sequence length="87" mass="10275">MIVAERTQSRDLLQNYPAHFALRERICKLCQEKHNGDKEVLYKCLQNCYKNDQFEMCTYTFTAPDIECLAAKDVFSCQQRARHKDIP</sequence>
<evidence type="ECO:0000313" key="6">
    <source>
        <dbReference type="WBParaSite" id="BXY_0533300.1"/>
    </source>
</evidence>
<dbReference type="SMR" id="A0A1I7RX69"/>
<proteinExistence type="inferred from homology"/>
<accession>A0A1I7RX69</accession>
<dbReference type="WBParaSite" id="BXY_0533300.1">
    <property type="protein sequence ID" value="BXY_0533300.1"/>
    <property type="gene ID" value="BXY_0533300"/>
</dbReference>
<evidence type="ECO:0000313" key="3">
    <source>
        <dbReference type="EMBL" id="CAG9121373.1"/>
    </source>
</evidence>
<dbReference type="SUPFAM" id="SSF81778">
    <property type="entry name" value="Crustacean CHH/MIH/GIH neurohormone"/>
    <property type="match status" value="1"/>
</dbReference>
<evidence type="ECO:0000256" key="1">
    <source>
        <dbReference type="ARBA" id="ARBA00005447"/>
    </source>
</evidence>
<comment type="similarity">
    <text evidence="1">Belongs to the arthropod CHH/MIH/GIH/VIH hormone family.</text>
</comment>
<keyword evidence="5" id="KW-1185">Reference proteome</keyword>
<evidence type="ECO:0000313" key="5">
    <source>
        <dbReference type="Proteomes" id="UP000659654"/>
    </source>
</evidence>
<reference evidence="6" key="1">
    <citation type="submission" date="2016-11" db="UniProtKB">
        <authorList>
            <consortium name="WormBaseParasite"/>
        </authorList>
    </citation>
    <scope>IDENTIFICATION</scope>
</reference>